<name>A0AAT9GF31_9BACT</name>
<dbReference type="InterPro" id="IPR011659">
    <property type="entry name" value="WD40"/>
</dbReference>
<accession>A0AAT9GF31</accession>
<evidence type="ECO:0008006" key="2">
    <source>
        <dbReference type="Google" id="ProtNLM"/>
    </source>
</evidence>
<dbReference type="SUPFAM" id="SSF48452">
    <property type="entry name" value="TPR-like"/>
    <property type="match status" value="1"/>
</dbReference>
<gene>
    <name evidence="1" type="ORF">KACHI17_00190</name>
</gene>
<dbReference type="Pfam" id="PF07676">
    <property type="entry name" value="PD40"/>
    <property type="match status" value="2"/>
</dbReference>
<organism evidence="1">
    <name type="scientific">Sediminibacterium sp. KACHI17</name>
    <dbReference type="NCBI Taxonomy" id="1751071"/>
    <lineage>
        <taxon>Bacteria</taxon>
        <taxon>Pseudomonadati</taxon>
        <taxon>Bacteroidota</taxon>
        <taxon>Chitinophagia</taxon>
        <taxon>Chitinophagales</taxon>
        <taxon>Chitinophagaceae</taxon>
        <taxon>Sediminibacterium</taxon>
    </lineage>
</organism>
<dbReference type="InterPro" id="IPR011990">
    <property type="entry name" value="TPR-like_helical_dom_sf"/>
</dbReference>
<evidence type="ECO:0000313" key="1">
    <source>
        <dbReference type="EMBL" id="BFG69138.1"/>
    </source>
</evidence>
<proteinExistence type="predicted"/>
<reference evidence="1" key="1">
    <citation type="submission" date="2024-02" db="EMBL/GenBank/DDBJ databases">
        <title>Sediminibacterium planktonica sp. nov. and Sediminibacterium longus sp. nov., isolated from surface lake and river water.</title>
        <authorList>
            <person name="Watanabe K."/>
            <person name="Takemine S."/>
            <person name="Ishii Y."/>
            <person name="Ogata Y."/>
            <person name="Shindo C."/>
            <person name="Suda W."/>
        </authorList>
    </citation>
    <scope>NUCLEOTIDE SEQUENCE</scope>
    <source>
        <strain evidence="1">KACHI17</strain>
    </source>
</reference>
<dbReference type="SUPFAM" id="SSF82171">
    <property type="entry name" value="DPP6 N-terminal domain-like"/>
    <property type="match status" value="1"/>
</dbReference>
<sequence length="532" mass="60819">MQEAAFHLRSAEYSLSLEKSLQAYQKEFTSEKFNIIRTIARSYEKMGKNQLALHWYAQLIHPNNTYLDDLYYYAICLKNNGLYEKAISYFKDYQLRNGLLPISGLVSSCKNALIQTVDSSAWAIRNMLEINTDASEFGWIRSDSGFFITSDRHVDTLNNSKYKWTGLPYQKIFNVRINKNRDSIVIDTLPAFINHNYSNVGALTLSPSGDTLFFTLTDTVNQSPQKVYKKKEQIVDVRNGIFISVRKNHTWQKPVAFLYNNQNKYQVMHPAIDQTGNVLVFASDQPGGYGGLDLYYSVKERDSFWSPPCNLGAVVNSEADEVFPVFDQDGKLRFSSNRVMGRGALDIYELSTLLTKDTAVGLLIHLPYPFNSYADDFYLIDGDPGNKYFSSNRSGGKGLDDIYEVKQVKKPVVRLDFNYKDSIDARSLVSQPFIKVEDVRTKNESIQMLSAAGSIIIPVTDSTIQRIVYYSVNGNKYSINDTIQYHPSYPSYGIIKKYPMPVYPDADEKNNRAQEIWMNTIDTSIPRKKKRF</sequence>
<dbReference type="AlphaFoldDB" id="A0AAT9GF31"/>
<dbReference type="EMBL" id="AP029612">
    <property type="protein sequence ID" value="BFG69138.1"/>
    <property type="molecule type" value="Genomic_DNA"/>
</dbReference>
<protein>
    <recommendedName>
        <fullName evidence="2">Tetratricopeptide repeat protein</fullName>
    </recommendedName>
</protein>
<dbReference type="Gene3D" id="1.25.40.10">
    <property type="entry name" value="Tetratricopeptide repeat domain"/>
    <property type="match status" value="1"/>
</dbReference>